<evidence type="ECO:0000313" key="3">
    <source>
        <dbReference type="Proteomes" id="UP000019384"/>
    </source>
</evidence>
<gene>
    <name evidence="2" type="ORF">KUCA_T00000883001</name>
</gene>
<protein>
    <submittedName>
        <fullName evidence="2">Uncharacterized protein</fullName>
    </submittedName>
</protein>
<keyword evidence="3" id="KW-1185">Reference proteome</keyword>
<feature type="signal peptide" evidence="1">
    <location>
        <begin position="1"/>
        <end position="18"/>
    </location>
</feature>
<dbReference type="AlphaFoldDB" id="W6MGI1"/>
<dbReference type="GeneID" id="34518319"/>
<keyword evidence="1" id="KW-0732">Signal</keyword>
<name>W6MGI1_9ASCO</name>
<proteinExistence type="predicted"/>
<organism evidence="2 3">
    <name type="scientific">Kuraishia capsulata CBS 1993</name>
    <dbReference type="NCBI Taxonomy" id="1382522"/>
    <lineage>
        <taxon>Eukaryota</taxon>
        <taxon>Fungi</taxon>
        <taxon>Dikarya</taxon>
        <taxon>Ascomycota</taxon>
        <taxon>Saccharomycotina</taxon>
        <taxon>Pichiomycetes</taxon>
        <taxon>Pichiales</taxon>
        <taxon>Pichiaceae</taxon>
        <taxon>Kuraishia</taxon>
    </lineage>
</organism>
<reference evidence="2" key="2">
    <citation type="submission" date="2014-02" db="EMBL/GenBank/DDBJ databases">
        <title>Complete DNA sequence of /Kuraishia capsulata/ illustrates novel genomic features among budding yeasts (/Saccharomycotina/).</title>
        <authorList>
            <person name="Morales L."/>
            <person name="Noel B."/>
            <person name="Porcel B."/>
            <person name="Marcet-Houben M."/>
            <person name="Hullo M-F."/>
            <person name="Sacerdot C."/>
            <person name="Tekaia F."/>
            <person name="Leh-Louis V."/>
            <person name="Despons L."/>
            <person name="Khanna V."/>
            <person name="Aury J-M."/>
            <person name="Barbe V."/>
            <person name="Couloux A."/>
            <person name="Labadie K."/>
            <person name="Pelletier E."/>
            <person name="Souciet J-L."/>
            <person name="Boekhout T."/>
            <person name="Gabaldon T."/>
            <person name="Wincker P."/>
            <person name="Dujon B."/>
        </authorList>
    </citation>
    <scope>NUCLEOTIDE SEQUENCE</scope>
    <source>
        <strain evidence="2">CBS 1993</strain>
    </source>
</reference>
<evidence type="ECO:0000256" key="1">
    <source>
        <dbReference type="SAM" id="SignalP"/>
    </source>
</evidence>
<accession>W6MGI1</accession>
<sequence length="388" mass="43302">MKLSALNILVCITKLTMASVIPAGGFGAYKASQTMQESQTLMEELRSMNIDCEKWSGNKGKSVVFPSEMLTADTMEELGFHKKELVELSLSFGEVVIPQDTAGLFLFNSTDTLIGDSVDEWVPFAMPKYARLVDYHMLMPYSYHRVGTKLSLLQGHENVLEASYDISNSAPLLVLIFQSGNENTAKNTMNLPLVSIKEFAADGDRMISEMFRQLAKKWISILGYRSLVSSTFCSINVSFPAQSACVKVGQDEEGSVTVMPAFFESESIQKRENSEYVMDLHGILDGNAKTHTQDQRHFSNNTETLYKPPLPFKFDGARKNIPLETVRNALDKSTTAAEPARDPAFSQIAIARKTKRDRTEKPGCVPITWYNVFHHSIFGKPKDFCTGQ</sequence>
<dbReference type="HOGENOM" id="CLU_711868_0_0_1"/>
<feature type="chain" id="PRO_5004878620" evidence="1">
    <location>
        <begin position="19"/>
        <end position="388"/>
    </location>
</feature>
<reference evidence="2" key="1">
    <citation type="submission" date="2013-12" db="EMBL/GenBank/DDBJ databases">
        <authorList>
            <person name="Genoscope - CEA"/>
        </authorList>
    </citation>
    <scope>NUCLEOTIDE SEQUENCE</scope>
    <source>
        <strain evidence="2">CBS 1993</strain>
    </source>
</reference>
<dbReference type="STRING" id="1382522.W6MGI1"/>
<dbReference type="RefSeq" id="XP_022456931.1">
    <property type="nucleotide sequence ID" value="XM_022605466.1"/>
</dbReference>
<dbReference type="EMBL" id="HG793125">
    <property type="protein sequence ID" value="CDK24916.1"/>
    <property type="molecule type" value="Genomic_DNA"/>
</dbReference>
<dbReference type="OrthoDB" id="4097100at2759"/>
<evidence type="ECO:0000313" key="2">
    <source>
        <dbReference type="EMBL" id="CDK24916.1"/>
    </source>
</evidence>
<dbReference type="Proteomes" id="UP000019384">
    <property type="component" value="Unassembled WGS sequence"/>
</dbReference>